<keyword evidence="3" id="KW-1185">Reference proteome</keyword>
<gene>
    <name evidence="2" type="ORF">BSL78_17106</name>
</gene>
<accession>A0A2G8KDD0</accession>
<proteinExistence type="predicted"/>
<evidence type="ECO:0000256" key="1">
    <source>
        <dbReference type="SAM" id="MobiDB-lite"/>
    </source>
</evidence>
<evidence type="ECO:0000313" key="3">
    <source>
        <dbReference type="Proteomes" id="UP000230750"/>
    </source>
</evidence>
<feature type="region of interest" description="Disordered" evidence="1">
    <location>
        <begin position="46"/>
        <end position="79"/>
    </location>
</feature>
<dbReference type="Proteomes" id="UP000230750">
    <property type="component" value="Unassembled WGS sequence"/>
</dbReference>
<protein>
    <submittedName>
        <fullName evidence="2">Uncharacterized protein</fullName>
    </submittedName>
</protein>
<name>A0A2G8KDD0_STIJA</name>
<dbReference type="AlphaFoldDB" id="A0A2G8KDD0"/>
<evidence type="ECO:0000313" key="2">
    <source>
        <dbReference type="EMBL" id="PIK46016.1"/>
    </source>
</evidence>
<sequence>MIALSCLSVLASAVVLRVYHHDPKKPVPKILRFLVIKHKLADVSKPRADTNGAYTNPLDVTRPTTAPQPSPYSARTRMT</sequence>
<comment type="caution">
    <text evidence="2">The sequence shown here is derived from an EMBL/GenBank/DDBJ whole genome shotgun (WGS) entry which is preliminary data.</text>
</comment>
<feature type="compositionally biased region" description="Polar residues" evidence="1">
    <location>
        <begin position="62"/>
        <end position="73"/>
    </location>
</feature>
<organism evidence="2 3">
    <name type="scientific">Stichopus japonicus</name>
    <name type="common">Sea cucumber</name>
    <dbReference type="NCBI Taxonomy" id="307972"/>
    <lineage>
        <taxon>Eukaryota</taxon>
        <taxon>Metazoa</taxon>
        <taxon>Echinodermata</taxon>
        <taxon>Eleutherozoa</taxon>
        <taxon>Echinozoa</taxon>
        <taxon>Holothuroidea</taxon>
        <taxon>Aspidochirotacea</taxon>
        <taxon>Aspidochirotida</taxon>
        <taxon>Stichopodidae</taxon>
        <taxon>Apostichopus</taxon>
    </lineage>
</organism>
<reference evidence="2 3" key="1">
    <citation type="journal article" date="2017" name="PLoS Biol.">
        <title>The sea cucumber genome provides insights into morphological evolution and visceral regeneration.</title>
        <authorList>
            <person name="Zhang X."/>
            <person name="Sun L."/>
            <person name="Yuan J."/>
            <person name="Sun Y."/>
            <person name="Gao Y."/>
            <person name="Zhang L."/>
            <person name="Li S."/>
            <person name="Dai H."/>
            <person name="Hamel J.F."/>
            <person name="Liu C."/>
            <person name="Yu Y."/>
            <person name="Liu S."/>
            <person name="Lin W."/>
            <person name="Guo K."/>
            <person name="Jin S."/>
            <person name="Xu P."/>
            <person name="Storey K.B."/>
            <person name="Huan P."/>
            <person name="Zhang T."/>
            <person name="Zhou Y."/>
            <person name="Zhang J."/>
            <person name="Lin C."/>
            <person name="Li X."/>
            <person name="Xing L."/>
            <person name="Huo D."/>
            <person name="Sun M."/>
            <person name="Wang L."/>
            <person name="Mercier A."/>
            <person name="Li F."/>
            <person name="Yang H."/>
            <person name="Xiang J."/>
        </authorList>
    </citation>
    <scope>NUCLEOTIDE SEQUENCE [LARGE SCALE GENOMIC DNA]</scope>
    <source>
        <strain evidence="2">Shaxun</strain>
        <tissue evidence="2">Muscle</tissue>
    </source>
</reference>
<dbReference type="EMBL" id="MRZV01000670">
    <property type="protein sequence ID" value="PIK46016.1"/>
    <property type="molecule type" value="Genomic_DNA"/>
</dbReference>